<dbReference type="InterPro" id="IPR002478">
    <property type="entry name" value="PUA"/>
</dbReference>
<dbReference type="Pfam" id="PF17785">
    <property type="entry name" value="PUA_3"/>
    <property type="match status" value="1"/>
</dbReference>
<organism evidence="10 11">
    <name type="scientific">Hymenobacter roseosalivarius DSM 11622</name>
    <dbReference type="NCBI Taxonomy" id="645990"/>
    <lineage>
        <taxon>Bacteria</taxon>
        <taxon>Pseudomonadati</taxon>
        <taxon>Bacteroidota</taxon>
        <taxon>Cytophagia</taxon>
        <taxon>Cytophagales</taxon>
        <taxon>Hymenobacteraceae</taxon>
        <taxon>Hymenobacter</taxon>
    </lineage>
</organism>
<dbReference type="SMART" id="SM00359">
    <property type="entry name" value="PUA"/>
    <property type="match status" value="1"/>
</dbReference>
<evidence type="ECO:0000256" key="8">
    <source>
        <dbReference type="ARBA" id="ARBA00038091"/>
    </source>
</evidence>
<keyword evidence="4 10" id="KW-0489">Methyltransferase</keyword>
<dbReference type="InterPro" id="IPR019614">
    <property type="entry name" value="SAM-dep_methyl-trfase"/>
</dbReference>
<dbReference type="PANTHER" id="PTHR42873:SF1">
    <property type="entry name" value="S-ADENOSYLMETHIONINE-DEPENDENT METHYLTRANSFERASE DOMAIN-CONTAINING PROTEIN"/>
    <property type="match status" value="1"/>
</dbReference>
<keyword evidence="3" id="KW-0698">rRNA processing</keyword>
<dbReference type="GO" id="GO:0006364">
    <property type="term" value="P:rRNA processing"/>
    <property type="evidence" value="ECO:0007669"/>
    <property type="project" value="UniProtKB-KW"/>
</dbReference>
<keyword evidence="11" id="KW-1185">Reference proteome</keyword>
<dbReference type="CDD" id="cd02440">
    <property type="entry name" value="AdoMet_MTases"/>
    <property type="match status" value="1"/>
</dbReference>
<dbReference type="InterPro" id="IPR036974">
    <property type="entry name" value="PUA_sf"/>
</dbReference>
<dbReference type="CDD" id="cd11572">
    <property type="entry name" value="RlmI_M_like"/>
    <property type="match status" value="1"/>
</dbReference>
<dbReference type="PANTHER" id="PTHR42873">
    <property type="entry name" value="RIBOSOMAL RNA LARGE SUBUNIT METHYLTRANSFERASE"/>
    <property type="match status" value="1"/>
</dbReference>
<keyword evidence="6" id="KW-0949">S-adenosyl-L-methionine</keyword>
<name>A0A1W1URP2_9BACT</name>
<keyword evidence="7" id="KW-0694">RNA-binding</keyword>
<evidence type="ECO:0000256" key="5">
    <source>
        <dbReference type="ARBA" id="ARBA00022679"/>
    </source>
</evidence>
<dbReference type="SUPFAM" id="SSF88697">
    <property type="entry name" value="PUA domain-like"/>
    <property type="match status" value="1"/>
</dbReference>
<dbReference type="Gene3D" id="3.40.50.150">
    <property type="entry name" value="Vaccinia Virus protein VP39"/>
    <property type="match status" value="1"/>
</dbReference>
<comment type="subcellular location">
    <subcellularLocation>
        <location evidence="1">Cytoplasm</location>
    </subcellularLocation>
</comment>
<evidence type="ECO:0000256" key="1">
    <source>
        <dbReference type="ARBA" id="ARBA00004496"/>
    </source>
</evidence>
<dbReference type="Gene3D" id="2.30.130.10">
    <property type="entry name" value="PUA domain"/>
    <property type="match status" value="1"/>
</dbReference>
<keyword evidence="2" id="KW-0963">Cytoplasm</keyword>
<dbReference type="Gene3D" id="3.30.750.80">
    <property type="entry name" value="RNA methyltransferase domain (HRMD) like"/>
    <property type="match status" value="1"/>
</dbReference>
<evidence type="ECO:0000256" key="4">
    <source>
        <dbReference type="ARBA" id="ARBA00022603"/>
    </source>
</evidence>
<dbReference type="OrthoDB" id="9805492at2"/>
<dbReference type="InterPro" id="IPR041532">
    <property type="entry name" value="RlmI-like_PUA"/>
</dbReference>
<gene>
    <name evidence="10" type="ORF">SAMN00120144_0764</name>
</gene>
<reference evidence="10 11" key="1">
    <citation type="submission" date="2017-04" db="EMBL/GenBank/DDBJ databases">
        <authorList>
            <person name="Afonso C.L."/>
            <person name="Miller P.J."/>
            <person name="Scott M.A."/>
            <person name="Spackman E."/>
            <person name="Goraichik I."/>
            <person name="Dimitrov K.M."/>
            <person name="Suarez D.L."/>
            <person name="Swayne D.E."/>
        </authorList>
    </citation>
    <scope>NUCLEOTIDE SEQUENCE [LARGE SCALE GENOMIC DNA]</scope>
    <source>
        <strain evidence="10 11">DSM 11622</strain>
    </source>
</reference>
<sequence>MPAIVTLKPGKDQSLRRLHPWVFSGAIARMQGQPQEGEVVIVQASNGEQLGVGHYAPGSIAVRMLGFGPEATEPDASFWEGKLRNAYQLRQRLGLTTQGENSSQPVAGKAPQTAKDSVTDVYRLIHAEGDGLPGLIVDVYGDVAVLQAHSAGMYLARPQIAAALKAVLGENLRAIYDKSAETVPAKAAPDAQNGYLLGSSTGTEHLVHENAHPFAVDWETGQKTGFFIDQRDNRDLLARYSAGRRVLNTFCYTGGFSVYALQAGATLVHSVDSSKRAIELTERNAALTGLEDKHAAYAQDVFSFMKASEEQYDLIVLDPPAFAKHLSARHNALMGYKRLNAAGLRRIAPGGILFTFSCSQVVSRELFQGAVLAAAIEAGRQVRVLHHLTQPADHPVSLFHPEGEYLKGLVLAVE</sequence>
<dbReference type="SUPFAM" id="SSF53335">
    <property type="entry name" value="S-adenosyl-L-methionine-dependent methyltransferases"/>
    <property type="match status" value="1"/>
</dbReference>
<evidence type="ECO:0000256" key="2">
    <source>
        <dbReference type="ARBA" id="ARBA00022490"/>
    </source>
</evidence>
<dbReference type="GO" id="GO:0008168">
    <property type="term" value="F:methyltransferase activity"/>
    <property type="evidence" value="ECO:0007669"/>
    <property type="project" value="UniProtKB-KW"/>
</dbReference>
<evidence type="ECO:0000256" key="6">
    <source>
        <dbReference type="ARBA" id="ARBA00022691"/>
    </source>
</evidence>
<dbReference type="InterPro" id="IPR015947">
    <property type="entry name" value="PUA-like_sf"/>
</dbReference>
<dbReference type="GO" id="GO:0032259">
    <property type="term" value="P:methylation"/>
    <property type="evidence" value="ECO:0007669"/>
    <property type="project" value="UniProtKB-KW"/>
</dbReference>
<feature type="domain" description="PUA" evidence="9">
    <location>
        <begin position="3"/>
        <end position="88"/>
    </location>
</feature>
<evidence type="ECO:0000259" key="9">
    <source>
        <dbReference type="SMART" id="SM00359"/>
    </source>
</evidence>
<accession>A0A1W1URP2</accession>
<dbReference type="Pfam" id="PF10672">
    <property type="entry name" value="Methyltrans_SAM"/>
    <property type="match status" value="1"/>
</dbReference>
<comment type="similarity">
    <text evidence="8">Belongs to the methyltransferase superfamily. RlmI family.</text>
</comment>
<evidence type="ECO:0000256" key="3">
    <source>
        <dbReference type="ARBA" id="ARBA00022552"/>
    </source>
</evidence>
<dbReference type="PROSITE" id="PS50890">
    <property type="entry name" value="PUA"/>
    <property type="match status" value="1"/>
</dbReference>
<proteinExistence type="inferred from homology"/>
<dbReference type="STRING" id="645990.SAMN00120144_0764"/>
<dbReference type="GO" id="GO:0003723">
    <property type="term" value="F:RNA binding"/>
    <property type="evidence" value="ECO:0007669"/>
    <property type="project" value="UniProtKB-KW"/>
</dbReference>
<evidence type="ECO:0000256" key="7">
    <source>
        <dbReference type="ARBA" id="ARBA00022884"/>
    </source>
</evidence>
<keyword evidence="5 10" id="KW-0808">Transferase</keyword>
<protein>
    <submittedName>
        <fullName evidence="10">SAM-dependent methyltransferase</fullName>
    </submittedName>
</protein>
<evidence type="ECO:0000313" key="10">
    <source>
        <dbReference type="EMBL" id="SMB83703.1"/>
    </source>
</evidence>
<dbReference type="RefSeq" id="WP_084443645.1">
    <property type="nucleotide sequence ID" value="NZ_FWWW01000039.1"/>
</dbReference>
<evidence type="ECO:0000313" key="11">
    <source>
        <dbReference type="Proteomes" id="UP000192266"/>
    </source>
</evidence>
<dbReference type="CDD" id="cd21153">
    <property type="entry name" value="PUA_RlmI"/>
    <property type="match status" value="1"/>
</dbReference>
<dbReference type="GO" id="GO:0005737">
    <property type="term" value="C:cytoplasm"/>
    <property type="evidence" value="ECO:0007669"/>
    <property type="project" value="UniProtKB-SubCell"/>
</dbReference>
<dbReference type="Proteomes" id="UP000192266">
    <property type="component" value="Unassembled WGS sequence"/>
</dbReference>
<dbReference type="AlphaFoldDB" id="A0A1W1URP2"/>
<dbReference type="InterPro" id="IPR029063">
    <property type="entry name" value="SAM-dependent_MTases_sf"/>
</dbReference>
<dbReference type="EMBL" id="FWWW01000039">
    <property type="protein sequence ID" value="SMB83703.1"/>
    <property type="molecule type" value="Genomic_DNA"/>
</dbReference>